<dbReference type="GO" id="GO:0006635">
    <property type="term" value="P:fatty acid beta-oxidation"/>
    <property type="evidence" value="ECO:0007669"/>
    <property type="project" value="TreeGrafter"/>
</dbReference>
<dbReference type="CDD" id="cd00751">
    <property type="entry name" value="thiolase"/>
    <property type="match status" value="1"/>
</dbReference>
<dbReference type="STRING" id="1121420.SAMN02746098_02420"/>
<feature type="active site" description="Proton acceptor" evidence="6">
    <location>
        <position position="350"/>
    </location>
</feature>
<dbReference type="Gene3D" id="3.40.47.10">
    <property type="match status" value="2"/>
</dbReference>
<feature type="active site" description="Acyl-thioester intermediate" evidence="6">
    <location>
        <position position="89"/>
    </location>
</feature>
<accession>A0A1M5YD10</accession>
<dbReference type="PIRSF" id="PIRSF000429">
    <property type="entry name" value="Ac-CoA_Ac_transf"/>
    <property type="match status" value="1"/>
</dbReference>
<evidence type="ECO:0000256" key="7">
    <source>
        <dbReference type="RuleBase" id="RU003557"/>
    </source>
</evidence>
<dbReference type="InterPro" id="IPR016039">
    <property type="entry name" value="Thiolase-like"/>
</dbReference>
<name>A0A1M5YD10_9FIRM</name>
<keyword evidence="4 7" id="KW-0012">Acyltransferase</keyword>
<organism evidence="10 11">
    <name type="scientific">Desulfosporosinus lacus DSM 15449</name>
    <dbReference type="NCBI Taxonomy" id="1121420"/>
    <lineage>
        <taxon>Bacteria</taxon>
        <taxon>Bacillati</taxon>
        <taxon>Bacillota</taxon>
        <taxon>Clostridia</taxon>
        <taxon>Eubacteriales</taxon>
        <taxon>Desulfitobacteriaceae</taxon>
        <taxon>Desulfosporosinus</taxon>
    </lineage>
</organism>
<sequence>MVRDVVIVSAARTAVGDFQGSLESLKAHDLGVIALKGAMDKAGISPNILEEVMVGQCNQAGSPGNSARWVTLKSGCPVETISTTIHQQCPSSMRAADILSQEIMLGRVDVVAAVGEESMSNAPYLLMQARKGYRLNDGEKIQDSLMIGGLVCAFEGYHMGVTAENIAEIYGITRAQQDEYSLLSHQRACKAIKDGLFKNEIIPIEIKTRTGINVFDTDEHANPNASLELAAKAKPVFKKEGTVTAFNASGLNDGAAAMIMMSAEKAKELGLKPLARVVSSASGAVEPKIMGMGVVPAVERALKFAGLKLNDIDYWEINEAFAAQFLGCQKELNIPLDRVNAVGSGISLGHAVGMTGVRIIMAAMNELNRRGGRYACATMCASGGPGCAFIIERIS</sequence>
<dbReference type="PANTHER" id="PTHR18919:SF107">
    <property type="entry name" value="ACETYL-COA ACETYLTRANSFERASE, CYTOSOLIC"/>
    <property type="match status" value="1"/>
</dbReference>
<dbReference type="NCBIfam" id="TIGR01930">
    <property type="entry name" value="AcCoA-C-Actrans"/>
    <property type="match status" value="1"/>
</dbReference>
<dbReference type="GO" id="GO:0003985">
    <property type="term" value="F:acetyl-CoA C-acetyltransferase activity"/>
    <property type="evidence" value="ECO:0007669"/>
    <property type="project" value="UniProtKB-EC"/>
</dbReference>
<dbReference type="Pfam" id="PF00108">
    <property type="entry name" value="Thiolase_N"/>
    <property type="match status" value="1"/>
</dbReference>
<dbReference type="InterPro" id="IPR002155">
    <property type="entry name" value="Thiolase"/>
</dbReference>
<feature type="domain" description="Thiolase N-terminal" evidence="8">
    <location>
        <begin position="5"/>
        <end position="263"/>
    </location>
</feature>
<protein>
    <recommendedName>
        <fullName evidence="2">acetyl-CoA C-acetyltransferase</fullName>
        <ecNumber evidence="2">2.3.1.9</ecNumber>
    </recommendedName>
    <alternativeName>
        <fullName evidence="5">Acetoacetyl-CoA thiolase</fullName>
    </alternativeName>
</protein>
<keyword evidence="11" id="KW-1185">Reference proteome</keyword>
<dbReference type="EC" id="2.3.1.9" evidence="2"/>
<feature type="domain" description="Thiolase C-terminal" evidence="9">
    <location>
        <begin position="271"/>
        <end position="393"/>
    </location>
</feature>
<evidence type="ECO:0000256" key="4">
    <source>
        <dbReference type="ARBA" id="ARBA00023315"/>
    </source>
</evidence>
<reference evidence="11" key="1">
    <citation type="submission" date="2016-11" db="EMBL/GenBank/DDBJ databases">
        <authorList>
            <person name="Varghese N."/>
            <person name="Submissions S."/>
        </authorList>
    </citation>
    <scope>NUCLEOTIDE SEQUENCE [LARGE SCALE GENOMIC DNA]</scope>
    <source>
        <strain evidence="11">DSM 15449</strain>
    </source>
</reference>
<evidence type="ECO:0000259" key="8">
    <source>
        <dbReference type="Pfam" id="PF00108"/>
    </source>
</evidence>
<dbReference type="PANTHER" id="PTHR18919">
    <property type="entry name" value="ACETYL-COA C-ACYLTRANSFERASE"/>
    <property type="match status" value="1"/>
</dbReference>
<evidence type="ECO:0000256" key="5">
    <source>
        <dbReference type="ARBA" id="ARBA00030755"/>
    </source>
</evidence>
<dbReference type="InterPro" id="IPR020616">
    <property type="entry name" value="Thiolase_N"/>
</dbReference>
<keyword evidence="3 7" id="KW-0808">Transferase</keyword>
<dbReference type="InterPro" id="IPR020617">
    <property type="entry name" value="Thiolase_C"/>
</dbReference>
<evidence type="ECO:0000256" key="2">
    <source>
        <dbReference type="ARBA" id="ARBA00012705"/>
    </source>
</evidence>
<dbReference type="EMBL" id="FQXJ01000007">
    <property type="protein sequence ID" value="SHI09413.1"/>
    <property type="molecule type" value="Genomic_DNA"/>
</dbReference>
<evidence type="ECO:0000259" key="9">
    <source>
        <dbReference type="Pfam" id="PF02803"/>
    </source>
</evidence>
<feature type="active site" description="Proton acceptor" evidence="6">
    <location>
        <position position="380"/>
    </location>
</feature>
<evidence type="ECO:0000313" key="11">
    <source>
        <dbReference type="Proteomes" id="UP000183954"/>
    </source>
</evidence>
<gene>
    <name evidence="10" type="ORF">SAMN02746098_02420</name>
</gene>
<dbReference type="SUPFAM" id="SSF53901">
    <property type="entry name" value="Thiolase-like"/>
    <property type="match status" value="2"/>
</dbReference>
<dbReference type="Pfam" id="PF02803">
    <property type="entry name" value="Thiolase_C"/>
    <property type="match status" value="1"/>
</dbReference>
<evidence type="ECO:0000256" key="6">
    <source>
        <dbReference type="PIRSR" id="PIRSR000429-1"/>
    </source>
</evidence>
<evidence type="ECO:0000313" key="10">
    <source>
        <dbReference type="EMBL" id="SHI09413.1"/>
    </source>
</evidence>
<dbReference type="AlphaFoldDB" id="A0A1M5YD10"/>
<evidence type="ECO:0000256" key="3">
    <source>
        <dbReference type="ARBA" id="ARBA00022679"/>
    </source>
</evidence>
<dbReference type="Proteomes" id="UP000183954">
    <property type="component" value="Unassembled WGS sequence"/>
</dbReference>
<proteinExistence type="inferred from homology"/>
<evidence type="ECO:0000256" key="1">
    <source>
        <dbReference type="ARBA" id="ARBA00010982"/>
    </source>
</evidence>
<comment type="similarity">
    <text evidence="1 7">Belongs to the thiolase-like superfamily. Thiolase family.</text>
</comment>